<protein>
    <recommendedName>
        <fullName evidence="4 5">Large ribosomal subunit protein uL4</fullName>
    </recommendedName>
</protein>
<dbReference type="Gene3D" id="3.40.1370.10">
    <property type="match status" value="1"/>
</dbReference>
<dbReference type="PANTHER" id="PTHR10746">
    <property type="entry name" value="50S RIBOSOMAL PROTEIN L4"/>
    <property type="match status" value="1"/>
</dbReference>
<comment type="caution">
    <text evidence="7">The sequence shown here is derived from an EMBL/GenBank/DDBJ whole genome shotgun (WGS) entry which is preliminary data.</text>
</comment>
<accession>A0A1F6WQ82</accession>
<dbReference type="SUPFAM" id="SSF52166">
    <property type="entry name" value="Ribosomal protein L4"/>
    <property type="match status" value="1"/>
</dbReference>
<comment type="subunit">
    <text evidence="5">Part of the 50S ribosomal subunit.</text>
</comment>
<dbReference type="GO" id="GO:0003735">
    <property type="term" value="F:structural constituent of ribosome"/>
    <property type="evidence" value="ECO:0007669"/>
    <property type="project" value="InterPro"/>
</dbReference>
<name>A0A1F6WQ82_9BACT</name>
<keyword evidence="5" id="KW-0699">rRNA-binding</keyword>
<dbReference type="STRING" id="1801764.A2903_00430"/>
<evidence type="ECO:0000256" key="4">
    <source>
        <dbReference type="ARBA" id="ARBA00035244"/>
    </source>
</evidence>
<keyword evidence="2 5" id="KW-0689">Ribosomal protein</keyword>
<dbReference type="InterPro" id="IPR002136">
    <property type="entry name" value="Ribosomal_uL4"/>
</dbReference>
<keyword evidence="3 5" id="KW-0687">Ribonucleoprotein</keyword>
<dbReference type="EMBL" id="MFUO01000013">
    <property type="protein sequence ID" value="OGI84017.1"/>
    <property type="molecule type" value="Genomic_DNA"/>
</dbReference>
<dbReference type="GO" id="GO:1990904">
    <property type="term" value="C:ribonucleoprotein complex"/>
    <property type="evidence" value="ECO:0007669"/>
    <property type="project" value="UniProtKB-KW"/>
</dbReference>
<dbReference type="Pfam" id="PF00573">
    <property type="entry name" value="Ribosomal_L4"/>
    <property type="match status" value="1"/>
</dbReference>
<evidence type="ECO:0000256" key="6">
    <source>
        <dbReference type="SAM" id="MobiDB-lite"/>
    </source>
</evidence>
<sequence length="224" mass="24885">MLETKVFASDGSISRTFKIPKSIFDVKWNSDMVNQVVLSMESNLRAGTAHTKNRAEVSGTGKKPWKQKGTGRARHGSRRSPIWVGGGIAHGPRTDKDYSKTITKSMRRGALVSLLSQKFRNGEIIFIEPLDIKTPKTKDGLAILKNISKAVDAPRLANGRKPYAVLALPAKNKTLQKSFNNLPSVTVEMVQNISVLDIINHKYCLFINPEEALEFLKVKNTKKV</sequence>
<dbReference type="PANTHER" id="PTHR10746:SF6">
    <property type="entry name" value="LARGE RIBOSOMAL SUBUNIT PROTEIN UL4M"/>
    <property type="match status" value="1"/>
</dbReference>
<dbReference type="GO" id="GO:0005840">
    <property type="term" value="C:ribosome"/>
    <property type="evidence" value="ECO:0007669"/>
    <property type="project" value="UniProtKB-KW"/>
</dbReference>
<reference evidence="7 8" key="1">
    <citation type="journal article" date="2016" name="Nat. Commun.">
        <title>Thousands of microbial genomes shed light on interconnected biogeochemical processes in an aquifer system.</title>
        <authorList>
            <person name="Anantharaman K."/>
            <person name="Brown C.T."/>
            <person name="Hug L.A."/>
            <person name="Sharon I."/>
            <person name="Castelle C.J."/>
            <person name="Probst A.J."/>
            <person name="Thomas B.C."/>
            <person name="Singh A."/>
            <person name="Wilkins M.J."/>
            <person name="Karaoz U."/>
            <person name="Brodie E.L."/>
            <person name="Williams K.H."/>
            <person name="Hubbard S.S."/>
            <person name="Banfield J.F."/>
        </authorList>
    </citation>
    <scope>NUCLEOTIDE SEQUENCE [LARGE SCALE GENOMIC DNA]</scope>
</reference>
<evidence type="ECO:0000256" key="1">
    <source>
        <dbReference type="ARBA" id="ARBA00010528"/>
    </source>
</evidence>
<dbReference type="HAMAP" id="MF_01328_B">
    <property type="entry name" value="Ribosomal_uL4_B"/>
    <property type="match status" value="1"/>
</dbReference>
<feature type="compositionally biased region" description="Basic residues" evidence="6">
    <location>
        <begin position="63"/>
        <end position="78"/>
    </location>
</feature>
<dbReference type="InterPro" id="IPR013005">
    <property type="entry name" value="Ribosomal_uL4-like"/>
</dbReference>
<comment type="similarity">
    <text evidence="1 5">Belongs to the universal ribosomal protein uL4 family.</text>
</comment>
<proteinExistence type="inferred from homology"/>
<feature type="region of interest" description="Disordered" evidence="6">
    <location>
        <begin position="48"/>
        <end position="86"/>
    </location>
</feature>
<keyword evidence="5" id="KW-0694">RNA-binding</keyword>
<organism evidence="7 8">
    <name type="scientific">Candidatus Nomurabacteria bacterium RIFCSPLOWO2_01_FULL_33_17</name>
    <dbReference type="NCBI Taxonomy" id="1801764"/>
    <lineage>
        <taxon>Bacteria</taxon>
        <taxon>Candidatus Nomuraibacteriota</taxon>
    </lineage>
</organism>
<evidence type="ECO:0000256" key="3">
    <source>
        <dbReference type="ARBA" id="ARBA00023274"/>
    </source>
</evidence>
<evidence type="ECO:0000256" key="5">
    <source>
        <dbReference type="HAMAP-Rule" id="MF_01328"/>
    </source>
</evidence>
<dbReference type="AlphaFoldDB" id="A0A1F6WQ82"/>
<evidence type="ECO:0000256" key="2">
    <source>
        <dbReference type="ARBA" id="ARBA00022980"/>
    </source>
</evidence>
<dbReference type="InterPro" id="IPR023574">
    <property type="entry name" value="Ribosomal_uL4_dom_sf"/>
</dbReference>
<dbReference type="GO" id="GO:0006412">
    <property type="term" value="P:translation"/>
    <property type="evidence" value="ECO:0007669"/>
    <property type="project" value="UniProtKB-UniRule"/>
</dbReference>
<evidence type="ECO:0000313" key="8">
    <source>
        <dbReference type="Proteomes" id="UP000178184"/>
    </source>
</evidence>
<dbReference type="Proteomes" id="UP000178184">
    <property type="component" value="Unassembled WGS sequence"/>
</dbReference>
<dbReference type="NCBIfam" id="TIGR03953">
    <property type="entry name" value="rplD_bact"/>
    <property type="match status" value="1"/>
</dbReference>
<gene>
    <name evidence="5" type="primary">rplD</name>
    <name evidence="7" type="ORF">A2903_00430</name>
</gene>
<evidence type="ECO:0000313" key="7">
    <source>
        <dbReference type="EMBL" id="OGI84017.1"/>
    </source>
</evidence>
<comment type="function">
    <text evidence="5">One of the primary rRNA binding proteins, this protein initially binds near the 5'-end of the 23S rRNA. It is important during the early stages of 50S assembly. It makes multiple contacts with different domains of the 23S rRNA in the assembled 50S subunit and ribosome.</text>
</comment>
<comment type="function">
    <text evidence="5">Forms part of the polypeptide exit tunnel.</text>
</comment>
<dbReference type="GO" id="GO:0019843">
    <property type="term" value="F:rRNA binding"/>
    <property type="evidence" value="ECO:0007669"/>
    <property type="project" value="UniProtKB-UniRule"/>
</dbReference>